<dbReference type="Proteomes" id="UP001153678">
    <property type="component" value="Unassembled WGS sequence"/>
</dbReference>
<accession>A0A9W4T699</accession>
<dbReference type="EMBL" id="CAMKVN010010483">
    <property type="protein sequence ID" value="CAI2194130.1"/>
    <property type="molecule type" value="Genomic_DNA"/>
</dbReference>
<name>A0A9W4T699_9GLOM</name>
<proteinExistence type="predicted"/>
<dbReference type="AlphaFoldDB" id="A0A9W4T699"/>
<comment type="caution">
    <text evidence="1">The sequence shown here is derived from an EMBL/GenBank/DDBJ whole genome shotgun (WGS) entry which is preliminary data.</text>
</comment>
<protein>
    <submittedName>
        <fullName evidence="1">3454_t:CDS:1</fullName>
    </submittedName>
</protein>
<gene>
    <name evidence="1" type="ORF">FWILDA_LOCUS16421</name>
</gene>
<reference evidence="1" key="1">
    <citation type="submission" date="2022-08" db="EMBL/GenBank/DDBJ databases">
        <authorList>
            <person name="Kallberg Y."/>
            <person name="Tangrot J."/>
            <person name="Rosling A."/>
        </authorList>
    </citation>
    <scope>NUCLEOTIDE SEQUENCE</scope>
    <source>
        <strain evidence="1">Wild A</strain>
    </source>
</reference>
<dbReference type="OrthoDB" id="10261027at2759"/>
<evidence type="ECO:0000313" key="2">
    <source>
        <dbReference type="Proteomes" id="UP001153678"/>
    </source>
</evidence>
<organism evidence="1 2">
    <name type="scientific">Funneliformis geosporum</name>
    <dbReference type="NCBI Taxonomy" id="1117311"/>
    <lineage>
        <taxon>Eukaryota</taxon>
        <taxon>Fungi</taxon>
        <taxon>Fungi incertae sedis</taxon>
        <taxon>Mucoromycota</taxon>
        <taxon>Glomeromycotina</taxon>
        <taxon>Glomeromycetes</taxon>
        <taxon>Glomerales</taxon>
        <taxon>Glomeraceae</taxon>
        <taxon>Funneliformis</taxon>
    </lineage>
</organism>
<evidence type="ECO:0000313" key="1">
    <source>
        <dbReference type="EMBL" id="CAI2194130.1"/>
    </source>
</evidence>
<sequence>EEYDIGLAIEISQGLRERIVPGSSKDYVNIYTGCWDNEPEDRLIMNTVANLFNLSL</sequence>
<feature type="non-terminal residue" evidence="1">
    <location>
        <position position="56"/>
    </location>
</feature>
<keyword evidence="2" id="KW-1185">Reference proteome</keyword>